<reference evidence="1 2" key="1">
    <citation type="journal article" date="2018" name="Evol. Lett.">
        <title>Horizontal gene cluster transfer increased hallucinogenic mushroom diversity.</title>
        <authorList>
            <person name="Reynolds H.T."/>
            <person name="Vijayakumar V."/>
            <person name="Gluck-Thaler E."/>
            <person name="Korotkin H.B."/>
            <person name="Matheny P.B."/>
            <person name="Slot J.C."/>
        </authorList>
    </citation>
    <scope>NUCLEOTIDE SEQUENCE [LARGE SCALE GENOMIC DNA]</scope>
    <source>
        <strain evidence="1 2">2629</strain>
    </source>
</reference>
<evidence type="ECO:0008006" key="3">
    <source>
        <dbReference type="Google" id="ProtNLM"/>
    </source>
</evidence>
<proteinExistence type="predicted"/>
<evidence type="ECO:0000313" key="2">
    <source>
        <dbReference type="Proteomes" id="UP000284842"/>
    </source>
</evidence>
<name>A0A409WRC1_9AGAR</name>
<keyword evidence="2" id="KW-1185">Reference proteome</keyword>
<sequence>MQSHLESQDDGTNESSETSPILPLELERKVFEMAFDPENPPFNGQLMLVAKRVRIWIRPIVYRVMDQRQIRFPDMGKCPPSVNPTEVYQFTQHLAIDESRKDLDMVKEFICNCPNLINLGYWTTEKDPWILRHISKLQHLRRLSVNLDHGTTLNGVLEPSNREAFSSLTHLELINPEPDLPLHIFTECVNLTHFCICSDFTQDRTWYDMLGNLLSSWETLHIFLVSIVKEGLPGRARAFYDNDTRIAIIDIHMNDTVDWLRGAHGGIDAWWHAENLVFARKRKYPVTFSLIHVVD</sequence>
<dbReference type="Proteomes" id="UP000284842">
    <property type="component" value="Unassembled WGS sequence"/>
</dbReference>
<comment type="caution">
    <text evidence="1">The sequence shown here is derived from an EMBL/GenBank/DDBJ whole genome shotgun (WGS) entry which is preliminary data.</text>
</comment>
<dbReference type="EMBL" id="NHTK01005317">
    <property type="protein sequence ID" value="PPQ81029.1"/>
    <property type="molecule type" value="Genomic_DNA"/>
</dbReference>
<accession>A0A409WRC1</accession>
<dbReference type="AlphaFoldDB" id="A0A409WRC1"/>
<evidence type="ECO:0000313" key="1">
    <source>
        <dbReference type="EMBL" id="PPQ81029.1"/>
    </source>
</evidence>
<organism evidence="1 2">
    <name type="scientific">Panaeolus cyanescens</name>
    <dbReference type="NCBI Taxonomy" id="181874"/>
    <lineage>
        <taxon>Eukaryota</taxon>
        <taxon>Fungi</taxon>
        <taxon>Dikarya</taxon>
        <taxon>Basidiomycota</taxon>
        <taxon>Agaricomycotina</taxon>
        <taxon>Agaricomycetes</taxon>
        <taxon>Agaricomycetidae</taxon>
        <taxon>Agaricales</taxon>
        <taxon>Agaricineae</taxon>
        <taxon>Galeropsidaceae</taxon>
        <taxon>Panaeolus</taxon>
    </lineage>
</organism>
<dbReference type="SUPFAM" id="SSF52047">
    <property type="entry name" value="RNI-like"/>
    <property type="match status" value="1"/>
</dbReference>
<gene>
    <name evidence="1" type="ORF">CVT24_013290</name>
</gene>
<protein>
    <recommendedName>
        <fullName evidence="3">F-box domain-containing protein</fullName>
    </recommendedName>
</protein>
<dbReference type="OrthoDB" id="3021279at2759"/>
<dbReference type="InParanoid" id="A0A409WRC1"/>
<dbReference type="Gene3D" id="3.80.10.10">
    <property type="entry name" value="Ribonuclease Inhibitor"/>
    <property type="match status" value="1"/>
</dbReference>
<dbReference type="InterPro" id="IPR032675">
    <property type="entry name" value="LRR_dom_sf"/>
</dbReference>